<proteinExistence type="predicted"/>
<dbReference type="Pfam" id="PF05137">
    <property type="entry name" value="PilN"/>
    <property type="match status" value="1"/>
</dbReference>
<dbReference type="PANTHER" id="PTHR40278">
    <property type="entry name" value="DNA UTILIZATION PROTEIN HOFN"/>
    <property type="match status" value="1"/>
</dbReference>
<evidence type="ECO:0000256" key="1">
    <source>
        <dbReference type="SAM" id="Coils"/>
    </source>
</evidence>
<keyword evidence="1" id="KW-0175">Coiled coil</keyword>
<feature type="region of interest" description="Disordered" evidence="2">
    <location>
        <begin position="159"/>
        <end position="196"/>
    </location>
</feature>
<dbReference type="GO" id="GO:0043683">
    <property type="term" value="P:type IV pilus assembly"/>
    <property type="evidence" value="ECO:0007669"/>
    <property type="project" value="TreeGrafter"/>
</dbReference>
<evidence type="ECO:0000313" key="5">
    <source>
        <dbReference type="Proteomes" id="UP000199075"/>
    </source>
</evidence>
<keyword evidence="3" id="KW-0812">Transmembrane</keyword>
<evidence type="ECO:0000256" key="2">
    <source>
        <dbReference type="SAM" id="MobiDB-lite"/>
    </source>
</evidence>
<name>A0A1H0EJ23_9GAMM</name>
<keyword evidence="3" id="KW-1133">Transmembrane helix</keyword>
<dbReference type="InterPro" id="IPR007813">
    <property type="entry name" value="PilN"/>
</dbReference>
<evidence type="ECO:0000256" key="3">
    <source>
        <dbReference type="SAM" id="Phobius"/>
    </source>
</evidence>
<dbReference type="OrthoDB" id="5296173at2"/>
<dbReference type="EMBL" id="FNIV01000002">
    <property type="protein sequence ID" value="SDN82497.1"/>
    <property type="molecule type" value="Genomic_DNA"/>
</dbReference>
<dbReference type="STRING" id="419597.SAMN04487957_10274"/>
<keyword evidence="3" id="KW-0472">Membrane</keyword>
<feature type="coiled-coil region" evidence="1">
    <location>
        <begin position="58"/>
        <end position="85"/>
    </location>
</feature>
<reference evidence="5" key="1">
    <citation type="submission" date="2016-10" db="EMBL/GenBank/DDBJ databases">
        <authorList>
            <person name="Varghese N."/>
            <person name="Submissions S."/>
        </authorList>
    </citation>
    <scope>NUCLEOTIDE SEQUENCE [LARGE SCALE GENOMIC DNA]</scope>
    <source>
        <strain evidence="5">CGMCC 1.6444</strain>
    </source>
</reference>
<accession>A0A1H0EJ23</accession>
<dbReference type="Proteomes" id="UP000199075">
    <property type="component" value="Unassembled WGS sequence"/>
</dbReference>
<organism evidence="4 5">
    <name type="scientific">Halomonas shengliensis</name>
    <dbReference type="NCBI Taxonomy" id="419597"/>
    <lineage>
        <taxon>Bacteria</taxon>
        <taxon>Pseudomonadati</taxon>
        <taxon>Pseudomonadota</taxon>
        <taxon>Gammaproteobacteria</taxon>
        <taxon>Oceanospirillales</taxon>
        <taxon>Halomonadaceae</taxon>
        <taxon>Halomonas</taxon>
    </lineage>
</organism>
<dbReference type="AlphaFoldDB" id="A0A1H0EJ23"/>
<dbReference type="GO" id="GO:0043107">
    <property type="term" value="P:type IV pilus-dependent motility"/>
    <property type="evidence" value="ECO:0007669"/>
    <property type="project" value="TreeGrafter"/>
</dbReference>
<protein>
    <submittedName>
        <fullName evidence="4">Type IV pilus assembly protein PilN</fullName>
    </submittedName>
</protein>
<dbReference type="RefSeq" id="WP_089676966.1">
    <property type="nucleotide sequence ID" value="NZ_FNIV01000002.1"/>
</dbReference>
<sequence>MTIEINLLPWREEQRARRSKRFYVTLGLAALLGLGGGYGMTWYYQEEVEAQRQRNAHIEAQSRQLDSAIREISELEQIREQMLEQVRVFTELQNGRTQTVHVMNDLTESLEEGVHYTQLNRQGDSLRLSGRAENNGQVSDQLRALAAAASFTEPVLSAVEAEGGGERRSFSLSMSQRMPPESSATTAEGGGEGEGS</sequence>
<dbReference type="InterPro" id="IPR052534">
    <property type="entry name" value="Extracell_DNA_Util/SecSys_Comp"/>
</dbReference>
<gene>
    <name evidence="4" type="ORF">SAMN04487957_10274</name>
</gene>
<dbReference type="PANTHER" id="PTHR40278:SF2">
    <property type="entry name" value="TYPE IV PILUS INNER MEMBRANE COMPONENT PILN"/>
    <property type="match status" value="1"/>
</dbReference>
<feature type="transmembrane region" description="Helical" evidence="3">
    <location>
        <begin position="21"/>
        <end position="44"/>
    </location>
</feature>
<keyword evidence="5" id="KW-1185">Reference proteome</keyword>
<evidence type="ECO:0000313" key="4">
    <source>
        <dbReference type="EMBL" id="SDN82497.1"/>
    </source>
</evidence>